<dbReference type="RefSeq" id="WP_011792771.1">
    <property type="nucleotide sequence ID" value="NC_008751.1"/>
</dbReference>
<feature type="domain" description="Tryptophan synthase beta chain-like PALP" evidence="13">
    <location>
        <begin position="8"/>
        <end position="294"/>
    </location>
</feature>
<dbReference type="NCBIfam" id="TIGR01139">
    <property type="entry name" value="cysK"/>
    <property type="match status" value="1"/>
</dbReference>
<evidence type="ECO:0000256" key="4">
    <source>
        <dbReference type="ARBA" id="ARBA00012681"/>
    </source>
</evidence>
<comment type="pathway">
    <text evidence="2">Amino-acid biosynthesis; L-cysteine biosynthesis; L-cysteine from L-serine: step 2/2.</text>
</comment>
<evidence type="ECO:0000256" key="2">
    <source>
        <dbReference type="ARBA" id="ARBA00004962"/>
    </source>
</evidence>
<feature type="binding site" evidence="10">
    <location>
        <position position="266"/>
    </location>
    <ligand>
        <name>pyridoxal 5'-phosphate</name>
        <dbReference type="ChEBI" id="CHEBI:597326"/>
    </ligand>
</feature>
<dbReference type="PROSITE" id="PS00901">
    <property type="entry name" value="CYS_SYNTHASE"/>
    <property type="match status" value="1"/>
</dbReference>
<evidence type="ECO:0000256" key="12">
    <source>
        <dbReference type="RuleBase" id="RU003985"/>
    </source>
</evidence>
<evidence type="ECO:0000256" key="10">
    <source>
        <dbReference type="PIRSR" id="PIRSR605856-50"/>
    </source>
</evidence>
<feature type="binding site" evidence="10">
    <location>
        <position position="74"/>
    </location>
    <ligand>
        <name>pyridoxal 5'-phosphate</name>
        <dbReference type="ChEBI" id="CHEBI:597326"/>
    </ligand>
</feature>
<evidence type="ECO:0000256" key="9">
    <source>
        <dbReference type="ARBA" id="ARBA00047931"/>
    </source>
</evidence>
<dbReference type="InterPro" id="IPR005856">
    <property type="entry name" value="Cys_synth"/>
</dbReference>
<dbReference type="FunFam" id="3.40.50.1100:FF:000067">
    <property type="entry name" value="Cysteine synthase"/>
    <property type="match status" value="1"/>
</dbReference>
<accession>A0A0H3AC35</accession>
<evidence type="ECO:0000256" key="3">
    <source>
        <dbReference type="ARBA" id="ARBA00007103"/>
    </source>
</evidence>
<evidence type="ECO:0000313" key="15">
    <source>
        <dbReference type="Proteomes" id="UP000009173"/>
    </source>
</evidence>
<keyword evidence="5 12" id="KW-0028">Amino-acid biosynthesis</keyword>
<evidence type="ECO:0000256" key="6">
    <source>
        <dbReference type="ARBA" id="ARBA00022679"/>
    </source>
</evidence>
<proteinExistence type="inferred from homology"/>
<reference evidence="15" key="1">
    <citation type="journal article" date="2009" name="Environ. Microbiol.">
        <title>Contribution of mobile genetic elements to Desulfovibrio vulgaris genome plasticity.</title>
        <authorList>
            <person name="Walker C.B."/>
            <person name="Stolyar S."/>
            <person name="Chivian D."/>
            <person name="Pinel N."/>
            <person name="Gabster J.A."/>
            <person name="Dehal P.S."/>
            <person name="He Z."/>
            <person name="Yang Z.K."/>
            <person name="Yen H.C."/>
            <person name="Zhou J."/>
            <person name="Wall J.D."/>
            <person name="Hazen T.C."/>
            <person name="Arkin A.P."/>
            <person name="Stahl D.A."/>
        </authorList>
    </citation>
    <scope>NUCLEOTIDE SEQUENCE [LARGE SCALE GENOMIC DNA]</scope>
    <source>
        <strain evidence="15">DP4</strain>
    </source>
</reference>
<sequence>MDIASSMTDLVGKTPMVRLNKVTLGCVAEVVAKLENFNPCSSVKDRIALNMVEAAIARGEIAPGAVLVEPTSGNTGVGLAFVCAVRGLKLVLTMPESMSAERRALLKAFGTTLVLTPAAKGMRGAVEEAERIVADTPGAVMLQQFANPDNPAAHEATTGPEIWADTDGMIDCFVAGVGTGGTITGTGRYLKGRNPDIRVIAVEPAESAVLSGGAPGPHAIQGIGAGFVPPVLDTSVYDEVMPVPGADALTMARRLLQEEGILCGISSGANVHAAIAYARRPENAGKRVVCIICDTGERYLSTPLFASE</sequence>
<dbReference type="UniPathway" id="UPA00136">
    <property type="reaction ID" value="UER00200"/>
</dbReference>
<comment type="catalytic activity">
    <reaction evidence="9 12">
        <text>O-acetyl-L-serine + hydrogen sulfide = L-cysteine + acetate</text>
        <dbReference type="Rhea" id="RHEA:14829"/>
        <dbReference type="ChEBI" id="CHEBI:29919"/>
        <dbReference type="ChEBI" id="CHEBI:30089"/>
        <dbReference type="ChEBI" id="CHEBI:35235"/>
        <dbReference type="ChEBI" id="CHEBI:58340"/>
        <dbReference type="EC" id="2.5.1.47"/>
    </reaction>
</comment>
<evidence type="ECO:0000256" key="11">
    <source>
        <dbReference type="PIRSR" id="PIRSR605856-51"/>
    </source>
</evidence>
<gene>
    <name evidence="14" type="ordered locus">Dvul_2297</name>
</gene>
<comment type="cofactor">
    <cofactor evidence="1 10 12">
        <name>pyridoxal 5'-phosphate</name>
        <dbReference type="ChEBI" id="CHEBI:597326"/>
    </cofactor>
</comment>
<dbReference type="PANTHER" id="PTHR10314">
    <property type="entry name" value="CYSTATHIONINE BETA-SYNTHASE"/>
    <property type="match status" value="1"/>
</dbReference>
<dbReference type="Pfam" id="PF00291">
    <property type="entry name" value="PALP"/>
    <property type="match status" value="1"/>
</dbReference>
<dbReference type="InterPro" id="IPR050214">
    <property type="entry name" value="Cys_Synth/Cystath_Beta-Synth"/>
</dbReference>
<evidence type="ECO:0000259" key="13">
    <source>
        <dbReference type="Pfam" id="PF00291"/>
    </source>
</evidence>
<keyword evidence="6 12" id="KW-0808">Transferase</keyword>
<dbReference type="GO" id="GO:0006535">
    <property type="term" value="P:cysteine biosynthetic process from serine"/>
    <property type="evidence" value="ECO:0007669"/>
    <property type="project" value="UniProtKB-UniRule"/>
</dbReference>
<evidence type="ECO:0000313" key="14">
    <source>
        <dbReference type="EMBL" id="ABM29313.1"/>
    </source>
</evidence>
<dbReference type="Gene3D" id="3.40.50.1100">
    <property type="match status" value="2"/>
</dbReference>
<dbReference type="InterPro" id="IPR001216">
    <property type="entry name" value="P-phosphate_BS"/>
</dbReference>
<dbReference type="InterPro" id="IPR036052">
    <property type="entry name" value="TrpB-like_PALP_sf"/>
</dbReference>
<protein>
    <recommendedName>
        <fullName evidence="4 12">Cysteine synthase</fullName>
        <ecNumber evidence="4 12">2.5.1.47</ecNumber>
    </recommendedName>
</protein>
<name>A0A0H3AC35_NITV4</name>
<organism evidence="14 15">
    <name type="scientific">Nitratidesulfovibrio vulgaris (strain DP4)</name>
    <name type="common">Desulfovibrio vulgaris</name>
    <dbReference type="NCBI Taxonomy" id="391774"/>
    <lineage>
        <taxon>Bacteria</taxon>
        <taxon>Pseudomonadati</taxon>
        <taxon>Thermodesulfobacteriota</taxon>
        <taxon>Desulfovibrionia</taxon>
        <taxon>Desulfovibrionales</taxon>
        <taxon>Desulfovibrionaceae</taxon>
        <taxon>Nitratidesulfovibrio</taxon>
    </lineage>
</organism>
<dbReference type="KEGG" id="dvl:Dvul_2297"/>
<comment type="similarity">
    <text evidence="3 12">Belongs to the cysteine synthase/cystathionine beta-synthase family.</text>
</comment>
<dbReference type="InterPro" id="IPR005859">
    <property type="entry name" value="CysK"/>
</dbReference>
<dbReference type="EMBL" id="CP000527">
    <property type="protein sequence ID" value="ABM29313.1"/>
    <property type="molecule type" value="Genomic_DNA"/>
</dbReference>
<dbReference type="NCBIfam" id="TIGR01136">
    <property type="entry name" value="cysKM"/>
    <property type="match status" value="1"/>
</dbReference>
<dbReference type="AlphaFoldDB" id="A0A0H3AC35"/>
<evidence type="ECO:0000256" key="7">
    <source>
        <dbReference type="ARBA" id="ARBA00022898"/>
    </source>
</evidence>
<dbReference type="HOGENOM" id="CLU_021018_1_0_7"/>
<dbReference type="Proteomes" id="UP000009173">
    <property type="component" value="Chromosome"/>
</dbReference>
<dbReference type="GO" id="GO:0004124">
    <property type="term" value="F:cysteine synthase activity"/>
    <property type="evidence" value="ECO:0007669"/>
    <property type="project" value="UniProtKB-UniRule"/>
</dbReference>
<evidence type="ECO:0000256" key="1">
    <source>
        <dbReference type="ARBA" id="ARBA00001933"/>
    </source>
</evidence>
<dbReference type="GO" id="GO:0005737">
    <property type="term" value="C:cytoplasm"/>
    <property type="evidence" value="ECO:0007669"/>
    <property type="project" value="UniProtKB-ARBA"/>
</dbReference>
<evidence type="ECO:0000256" key="8">
    <source>
        <dbReference type="ARBA" id="ARBA00023192"/>
    </source>
</evidence>
<dbReference type="SUPFAM" id="SSF53686">
    <property type="entry name" value="Tryptophan synthase beta subunit-like PLP-dependent enzymes"/>
    <property type="match status" value="1"/>
</dbReference>
<evidence type="ECO:0000256" key="5">
    <source>
        <dbReference type="ARBA" id="ARBA00022605"/>
    </source>
</evidence>
<dbReference type="CDD" id="cd01561">
    <property type="entry name" value="CBS_like"/>
    <property type="match status" value="1"/>
</dbReference>
<dbReference type="EC" id="2.5.1.47" evidence="4 12"/>
<feature type="binding site" evidence="10">
    <location>
        <begin position="178"/>
        <end position="182"/>
    </location>
    <ligand>
        <name>pyridoxal 5'-phosphate</name>
        <dbReference type="ChEBI" id="CHEBI:597326"/>
    </ligand>
</feature>
<keyword evidence="7 10" id="KW-0663">Pyridoxal phosphate</keyword>
<dbReference type="InterPro" id="IPR001926">
    <property type="entry name" value="TrpB-like_PALP"/>
</dbReference>
<feature type="modified residue" description="N6-(pyridoxal phosphate)lysine" evidence="11">
    <location>
        <position position="44"/>
    </location>
</feature>
<keyword evidence="8 12" id="KW-0198">Cysteine biosynthesis</keyword>